<sequence length="126" mass="13486">MTTETLRARLTQALSRPICLTADTWRAAYGGAEVRLRWEETNQLTAAVLAELGDDLIDDDAVADPGDIRITNGAATEESCPACHRSTLLRLTTYTTLDESVIRIGEMALCQGCGYSPYAHAPAAGG</sequence>
<accession>A0A4P6Q8M9</accession>
<protein>
    <submittedName>
        <fullName evidence="1">Uncharacterized protein</fullName>
    </submittedName>
</protein>
<gene>
    <name evidence="1" type="ORF">EKD16_25500</name>
</gene>
<reference evidence="1 2" key="1">
    <citation type="submission" date="2019-02" db="EMBL/GenBank/DDBJ databases">
        <authorList>
            <person name="Khodamoradi S."/>
            <person name="Hahnke R.L."/>
            <person name="Kaempfer P."/>
            <person name="Schumann P."/>
            <person name="Rohde M."/>
            <person name="Steinert M."/>
            <person name="Luzhetskyy A."/>
            <person name="Wink J."/>
            <person name="Ruckert C."/>
        </authorList>
    </citation>
    <scope>NUCLEOTIDE SEQUENCE [LARGE SCALE GENOMIC DNA]</scope>
    <source>
        <strain evidence="1 2">M2</strain>
        <plasmid evidence="2">phim2</plasmid>
    </source>
</reference>
<dbReference type="Proteomes" id="UP000292235">
    <property type="component" value="Plasmid phiM2"/>
</dbReference>
<keyword evidence="2" id="KW-1185">Reference proteome</keyword>
<dbReference type="RefSeq" id="WP_165498698.1">
    <property type="nucleotide sequence ID" value="NZ_CP036456.1"/>
</dbReference>
<geneLocation type="plasmid" evidence="2">
    <name>phim2</name>
</geneLocation>
<proteinExistence type="predicted"/>
<dbReference type="AlphaFoldDB" id="A0A4P6Q8M9"/>
<name>A0A4P6Q8M9_9ACTN</name>
<organism evidence="1 2">
    <name type="scientific">Streptomonospora litoralis</name>
    <dbReference type="NCBI Taxonomy" id="2498135"/>
    <lineage>
        <taxon>Bacteria</taxon>
        <taxon>Bacillati</taxon>
        <taxon>Actinomycetota</taxon>
        <taxon>Actinomycetes</taxon>
        <taxon>Streptosporangiales</taxon>
        <taxon>Nocardiopsidaceae</taxon>
        <taxon>Streptomonospora</taxon>
    </lineage>
</organism>
<evidence type="ECO:0000313" key="2">
    <source>
        <dbReference type="Proteomes" id="UP000292235"/>
    </source>
</evidence>
<dbReference type="EMBL" id="CP036456">
    <property type="protein sequence ID" value="QBI56840.1"/>
    <property type="molecule type" value="Genomic_DNA"/>
</dbReference>
<keyword evidence="1" id="KW-0614">Plasmid</keyword>
<evidence type="ECO:0000313" key="1">
    <source>
        <dbReference type="EMBL" id="QBI56840.1"/>
    </source>
</evidence>
<dbReference type="KEGG" id="strr:EKD16_25500"/>